<accession>A0A4C1Z392</accession>
<dbReference type="Proteomes" id="UP000299102">
    <property type="component" value="Unassembled WGS sequence"/>
</dbReference>
<reference evidence="1 2" key="1">
    <citation type="journal article" date="2019" name="Commun. Biol.">
        <title>The bagworm genome reveals a unique fibroin gene that provides high tensile strength.</title>
        <authorList>
            <person name="Kono N."/>
            <person name="Nakamura H."/>
            <person name="Ohtoshi R."/>
            <person name="Tomita M."/>
            <person name="Numata K."/>
            <person name="Arakawa K."/>
        </authorList>
    </citation>
    <scope>NUCLEOTIDE SEQUENCE [LARGE SCALE GENOMIC DNA]</scope>
</reference>
<protein>
    <submittedName>
        <fullName evidence="1">Uncharacterized protein</fullName>
    </submittedName>
</protein>
<evidence type="ECO:0000313" key="2">
    <source>
        <dbReference type="Proteomes" id="UP000299102"/>
    </source>
</evidence>
<name>A0A4C1Z392_EUMVA</name>
<dbReference type="EMBL" id="BGZK01001514">
    <property type="protein sequence ID" value="GBP81504.1"/>
    <property type="molecule type" value="Genomic_DNA"/>
</dbReference>
<proteinExistence type="predicted"/>
<keyword evidence="2" id="KW-1185">Reference proteome</keyword>
<sequence length="141" mass="14952">MDDPPDDTGQPPANVLPSLLAPPSPASFTLFPMLQLFSSQPPLLNDVPSLPHLSTIAPQPSLATPDLTSPSTKSVRRLEYNNNDTGSFIINCQRIEASPFAGSVLHPMSFGEILQSANVKVLSMAASGIGRAASPYESHSR</sequence>
<evidence type="ECO:0000313" key="1">
    <source>
        <dbReference type="EMBL" id="GBP81504.1"/>
    </source>
</evidence>
<gene>
    <name evidence="1" type="ORF">EVAR_64213_1</name>
</gene>
<organism evidence="1 2">
    <name type="scientific">Eumeta variegata</name>
    <name type="common">Bagworm moth</name>
    <name type="synonym">Eumeta japonica</name>
    <dbReference type="NCBI Taxonomy" id="151549"/>
    <lineage>
        <taxon>Eukaryota</taxon>
        <taxon>Metazoa</taxon>
        <taxon>Ecdysozoa</taxon>
        <taxon>Arthropoda</taxon>
        <taxon>Hexapoda</taxon>
        <taxon>Insecta</taxon>
        <taxon>Pterygota</taxon>
        <taxon>Neoptera</taxon>
        <taxon>Endopterygota</taxon>
        <taxon>Lepidoptera</taxon>
        <taxon>Glossata</taxon>
        <taxon>Ditrysia</taxon>
        <taxon>Tineoidea</taxon>
        <taxon>Psychidae</taxon>
        <taxon>Oiketicinae</taxon>
        <taxon>Eumeta</taxon>
    </lineage>
</organism>
<comment type="caution">
    <text evidence="1">The sequence shown here is derived from an EMBL/GenBank/DDBJ whole genome shotgun (WGS) entry which is preliminary data.</text>
</comment>
<dbReference type="AlphaFoldDB" id="A0A4C1Z392"/>
<dbReference type="OrthoDB" id="6931295at2759"/>